<dbReference type="EMBL" id="JACCHL010000001">
    <property type="protein sequence ID" value="NYH51267.1"/>
    <property type="molecule type" value="Genomic_DNA"/>
</dbReference>
<dbReference type="PANTHER" id="PTHR30560:SF3">
    <property type="entry name" value="TRIGGER FACTOR-LIKE PROTEIN TIG, CHLOROPLASTIC"/>
    <property type="match status" value="1"/>
</dbReference>
<comment type="function">
    <text evidence="11">Involved in protein export. Acts as a chaperone by maintaining the newly synthesized protein in an open conformation. Functions as a peptidyl-prolyl cis-trans isomerase.</text>
</comment>
<evidence type="ECO:0000256" key="5">
    <source>
        <dbReference type="ARBA" id="ARBA00022618"/>
    </source>
</evidence>
<dbReference type="InterPro" id="IPR046357">
    <property type="entry name" value="PPIase_dom_sf"/>
</dbReference>
<dbReference type="RefSeq" id="WP_179809228.1">
    <property type="nucleotide sequence ID" value="NZ_JACCHL010000001.1"/>
</dbReference>
<dbReference type="Gene3D" id="3.10.50.40">
    <property type="match status" value="1"/>
</dbReference>
<comment type="caution">
    <text evidence="16">The sequence shown here is derived from an EMBL/GenBank/DDBJ whole genome shotgun (WGS) entry which is preliminary data.</text>
</comment>
<dbReference type="SUPFAM" id="SSF109998">
    <property type="entry name" value="Triger factor/SurA peptide-binding domain-like"/>
    <property type="match status" value="1"/>
</dbReference>
<dbReference type="GO" id="GO:0005737">
    <property type="term" value="C:cytoplasm"/>
    <property type="evidence" value="ECO:0007669"/>
    <property type="project" value="UniProtKB-SubCell"/>
</dbReference>
<dbReference type="EC" id="5.2.1.8" evidence="3 11"/>
<comment type="catalytic activity">
    <reaction evidence="1 11">
        <text>[protein]-peptidylproline (omega=180) = [protein]-peptidylproline (omega=0)</text>
        <dbReference type="Rhea" id="RHEA:16237"/>
        <dbReference type="Rhea" id="RHEA-COMP:10747"/>
        <dbReference type="Rhea" id="RHEA-COMP:10748"/>
        <dbReference type="ChEBI" id="CHEBI:83833"/>
        <dbReference type="ChEBI" id="CHEBI:83834"/>
        <dbReference type="EC" id="5.2.1.8"/>
    </reaction>
</comment>
<comment type="domain">
    <text evidence="11">Consists of 3 domains; the N-terminus binds the ribosome, the middle domain has PPIase activity, while the C-terminus has intrinsic chaperone activity on its own.</text>
</comment>
<organism evidence="16 17">
    <name type="scientific">Nocardiopsis sinuspersici</name>
    <dbReference type="NCBI Taxonomy" id="501010"/>
    <lineage>
        <taxon>Bacteria</taxon>
        <taxon>Bacillati</taxon>
        <taxon>Actinomycetota</taxon>
        <taxon>Actinomycetes</taxon>
        <taxon>Streptosporangiales</taxon>
        <taxon>Nocardiopsidaceae</taxon>
        <taxon>Nocardiopsis</taxon>
    </lineage>
</organism>
<keyword evidence="7 11" id="KW-0143">Chaperone</keyword>
<evidence type="ECO:0000256" key="6">
    <source>
        <dbReference type="ARBA" id="ARBA00023110"/>
    </source>
</evidence>
<dbReference type="PANTHER" id="PTHR30560">
    <property type="entry name" value="TRIGGER FACTOR CHAPERONE AND PEPTIDYL-PROLYL CIS/TRANS ISOMERASE"/>
    <property type="match status" value="1"/>
</dbReference>
<evidence type="ECO:0000313" key="17">
    <source>
        <dbReference type="Proteomes" id="UP000584931"/>
    </source>
</evidence>
<accession>A0A7Y9XA87</accession>
<evidence type="ECO:0000256" key="4">
    <source>
        <dbReference type="ARBA" id="ARBA00016902"/>
    </source>
</evidence>
<dbReference type="InterPro" id="IPR008880">
    <property type="entry name" value="Trigger_fac_C"/>
</dbReference>
<feature type="region of interest" description="Disordered" evidence="12">
    <location>
        <begin position="455"/>
        <end position="481"/>
    </location>
</feature>
<dbReference type="Pfam" id="PF05697">
    <property type="entry name" value="Trigger_N"/>
    <property type="match status" value="1"/>
</dbReference>
<gene>
    <name evidence="11" type="primary">tig</name>
    <name evidence="16" type="ORF">HNR06_000856</name>
</gene>
<dbReference type="InterPro" id="IPR036611">
    <property type="entry name" value="Trigger_fac_ribosome-bd_sf"/>
</dbReference>
<sequence length="481" mass="52785">MKTDVEELSPTRVKLTVEVPFEELDHAFDVTYKSLAKQVRIKGFRPGKAPARLIDRYVGRGAVISEAVNHAVPELYNEAIQKEELFALGQPDVEVTKLEDNDELAFTAEVDIRPKFEVEDYKGIEVTVDNAEVTDEQVDEQIGTLRERFSTLVGVDRPIQDGDHLSIDLSASVDGEVLEDVAVSGYSYEVGTNAMLEGLDETLRGMESGGEATFSTTLVGGEHEGQEADVTVTVHSVKVKELPELDDEFAQLASEFDTIDELRQDVRKRMGEVRRLQQLSAARDKALEKLIDSVDIPLPDAVVDEEVNRRRQSLEQQLAQGGLTKEAYLESQEKTEEEFDEELASGARSAVKAGFILDQLAIQEDLSADQSELSQYVFEQAQRMGVSPDQLAQHLVESDQIRVAFTEVVRGKAMDLVLAEARVTDEDGNVIEQESTEEQAAKAAAAAAGEALEVIEDEDEAAEPAEASAENDDAKAGDAAQ</sequence>
<evidence type="ECO:0000256" key="8">
    <source>
        <dbReference type="ARBA" id="ARBA00023235"/>
    </source>
</evidence>
<dbReference type="Gene3D" id="3.30.70.1050">
    <property type="entry name" value="Trigger factor ribosome-binding domain"/>
    <property type="match status" value="1"/>
</dbReference>
<dbReference type="GO" id="GO:0003755">
    <property type="term" value="F:peptidyl-prolyl cis-trans isomerase activity"/>
    <property type="evidence" value="ECO:0007669"/>
    <property type="project" value="UniProtKB-UniRule"/>
</dbReference>
<dbReference type="GO" id="GO:0043335">
    <property type="term" value="P:protein unfolding"/>
    <property type="evidence" value="ECO:0007669"/>
    <property type="project" value="TreeGrafter"/>
</dbReference>
<evidence type="ECO:0000256" key="9">
    <source>
        <dbReference type="ARBA" id="ARBA00023306"/>
    </source>
</evidence>
<dbReference type="Pfam" id="PF05698">
    <property type="entry name" value="Trigger_C"/>
    <property type="match status" value="1"/>
</dbReference>
<protein>
    <recommendedName>
        <fullName evidence="4 11">Trigger factor</fullName>
        <shortName evidence="11">TF</shortName>
        <ecNumber evidence="3 11">5.2.1.8</ecNumber>
    </recommendedName>
    <alternativeName>
        <fullName evidence="10 11">PPIase</fullName>
    </alternativeName>
</protein>
<dbReference type="Pfam" id="PF00254">
    <property type="entry name" value="FKBP_C"/>
    <property type="match status" value="1"/>
</dbReference>
<evidence type="ECO:0000256" key="1">
    <source>
        <dbReference type="ARBA" id="ARBA00000971"/>
    </source>
</evidence>
<evidence type="ECO:0000256" key="10">
    <source>
        <dbReference type="ARBA" id="ARBA00029986"/>
    </source>
</evidence>
<name>A0A7Y9XA87_9ACTN</name>
<dbReference type="SUPFAM" id="SSF102735">
    <property type="entry name" value="Trigger factor ribosome-binding domain"/>
    <property type="match status" value="1"/>
</dbReference>
<evidence type="ECO:0000256" key="2">
    <source>
        <dbReference type="ARBA" id="ARBA00005464"/>
    </source>
</evidence>
<dbReference type="InterPro" id="IPR008881">
    <property type="entry name" value="Trigger_fac_ribosome-bd_bac"/>
</dbReference>
<dbReference type="InterPro" id="IPR037041">
    <property type="entry name" value="Trigger_fac_C_sf"/>
</dbReference>
<feature type="domain" description="Trigger factor C-terminal" evidence="15">
    <location>
        <begin position="258"/>
        <end position="418"/>
    </location>
</feature>
<dbReference type="PIRSF" id="PIRSF003095">
    <property type="entry name" value="Trigger_factor"/>
    <property type="match status" value="1"/>
</dbReference>
<dbReference type="GO" id="GO:0044183">
    <property type="term" value="F:protein folding chaperone"/>
    <property type="evidence" value="ECO:0007669"/>
    <property type="project" value="TreeGrafter"/>
</dbReference>
<evidence type="ECO:0000256" key="11">
    <source>
        <dbReference type="HAMAP-Rule" id="MF_00303"/>
    </source>
</evidence>
<keyword evidence="9 11" id="KW-0131">Cell cycle</keyword>
<keyword evidence="5 11" id="KW-0132">Cell division</keyword>
<evidence type="ECO:0000256" key="3">
    <source>
        <dbReference type="ARBA" id="ARBA00013194"/>
    </source>
</evidence>
<evidence type="ECO:0000259" key="15">
    <source>
        <dbReference type="Pfam" id="PF05698"/>
    </source>
</evidence>
<keyword evidence="8 11" id="KW-0413">Isomerase</keyword>
<evidence type="ECO:0000259" key="13">
    <source>
        <dbReference type="Pfam" id="PF00254"/>
    </source>
</evidence>
<evidence type="ECO:0000256" key="12">
    <source>
        <dbReference type="SAM" id="MobiDB-lite"/>
    </source>
</evidence>
<evidence type="ECO:0000259" key="14">
    <source>
        <dbReference type="Pfam" id="PF05697"/>
    </source>
</evidence>
<dbReference type="HAMAP" id="MF_00303">
    <property type="entry name" value="Trigger_factor_Tig"/>
    <property type="match status" value="1"/>
</dbReference>
<dbReference type="GO" id="GO:0015031">
    <property type="term" value="P:protein transport"/>
    <property type="evidence" value="ECO:0007669"/>
    <property type="project" value="UniProtKB-UniRule"/>
</dbReference>
<dbReference type="Gene3D" id="1.10.3120.10">
    <property type="entry name" value="Trigger factor, C-terminal domain"/>
    <property type="match status" value="1"/>
</dbReference>
<dbReference type="InterPro" id="IPR027304">
    <property type="entry name" value="Trigger_fact/SurA_dom_sf"/>
</dbReference>
<dbReference type="SUPFAM" id="SSF54534">
    <property type="entry name" value="FKBP-like"/>
    <property type="match status" value="1"/>
</dbReference>
<dbReference type="GO" id="GO:0051301">
    <property type="term" value="P:cell division"/>
    <property type="evidence" value="ECO:0007669"/>
    <property type="project" value="UniProtKB-KW"/>
</dbReference>
<feature type="domain" description="Trigger factor ribosome-binding bacterial" evidence="14">
    <location>
        <begin position="1"/>
        <end position="144"/>
    </location>
</feature>
<dbReference type="InterPro" id="IPR001179">
    <property type="entry name" value="PPIase_FKBP_dom"/>
</dbReference>
<comment type="similarity">
    <text evidence="2 11">Belongs to the FKBP-type PPIase family. Tig subfamily.</text>
</comment>
<dbReference type="Proteomes" id="UP000584931">
    <property type="component" value="Unassembled WGS sequence"/>
</dbReference>
<reference evidence="16 17" key="1">
    <citation type="submission" date="2020-07" db="EMBL/GenBank/DDBJ databases">
        <title>Sequencing the genomes of 1000 actinobacteria strains.</title>
        <authorList>
            <person name="Klenk H.-P."/>
        </authorList>
    </citation>
    <scope>NUCLEOTIDE SEQUENCE [LARGE SCALE GENOMIC DNA]</scope>
    <source>
        <strain evidence="16 17">DSM 45278</strain>
    </source>
</reference>
<keyword evidence="11" id="KW-0963">Cytoplasm</keyword>
<keyword evidence="6 11" id="KW-0697">Rotamase</keyword>
<comment type="subcellular location">
    <subcellularLocation>
        <location evidence="11">Cytoplasm</location>
    </subcellularLocation>
    <text evidence="11">About half TF is bound to the ribosome near the polypeptide exit tunnel while the other half is free in the cytoplasm.</text>
</comment>
<feature type="compositionally biased region" description="Basic and acidic residues" evidence="12">
    <location>
        <begin position="472"/>
        <end position="481"/>
    </location>
</feature>
<dbReference type="GO" id="GO:0051083">
    <property type="term" value="P:'de novo' cotranslational protein folding"/>
    <property type="evidence" value="ECO:0007669"/>
    <property type="project" value="TreeGrafter"/>
</dbReference>
<dbReference type="NCBIfam" id="TIGR00115">
    <property type="entry name" value="tig"/>
    <property type="match status" value="1"/>
</dbReference>
<dbReference type="AlphaFoldDB" id="A0A7Y9XA87"/>
<evidence type="ECO:0000313" key="16">
    <source>
        <dbReference type="EMBL" id="NYH51267.1"/>
    </source>
</evidence>
<feature type="domain" description="PPIase FKBP-type" evidence="13">
    <location>
        <begin position="157"/>
        <end position="215"/>
    </location>
</feature>
<dbReference type="GO" id="GO:0043022">
    <property type="term" value="F:ribosome binding"/>
    <property type="evidence" value="ECO:0007669"/>
    <property type="project" value="TreeGrafter"/>
</dbReference>
<dbReference type="InterPro" id="IPR005215">
    <property type="entry name" value="Trig_fac"/>
</dbReference>
<evidence type="ECO:0000256" key="7">
    <source>
        <dbReference type="ARBA" id="ARBA00023186"/>
    </source>
</evidence>
<proteinExistence type="inferred from homology"/>